<dbReference type="EMBL" id="WNKQ01000001">
    <property type="protein sequence ID" value="KAF5853831.1"/>
    <property type="molecule type" value="Genomic_DNA"/>
</dbReference>
<dbReference type="AlphaFoldDB" id="A0A8H6DZ80"/>
<name>A0A8H6DZ80_COCSA</name>
<reference evidence="1" key="1">
    <citation type="submission" date="2019-11" db="EMBL/GenBank/DDBJ databases">
        <title>Bipolaris sorokiniana Genome sequencing.</title>
        <authorList>
            <person name="Wang H."/>
        </authorList>
    </citation>
    <scope>NUCLEOTIDE SEQUENCE</scope>
</reference>
<proteinExistence type="predicted"/>
<protein>
    <submittedName>
        <fullName evidence="1">Uncharacterized protein</fullName>
    </submittedName>
</protein>
<organism evidence="1 2">
    <name type="scientific">Cochliobolus sativus</name>
    <name type="common">Common root rot and spot blotch fungus</name>
    <name type="synonym">Bipolaris sorokiniana</name>
    <dbReference type="NCBI Taxonomy" id="45130"/>
    <lineage>
        <taxon>Eukaryota</taxon>
        <taxon>Fungi</taxon>
        <taxon>Dikarya</taxon>
        <taxon>Ascomycota</taxon>
        <taxon>Pezizomycotina</taxon>
        <taxon>Dothideomycetes</taxon>
        <taxon>Pleosporomycetidae</taxon>
        <taxon>Pleosporales</taxon>
        <taxon>Pleosporineae</taxon>
        <taxon>Pleosporaceae</taxon>
        <taxon>Bipolaris</taxon>
    </lineage>
</organism>
<sequence length="64" mass="7293">MPRGVRLARNPYYSYLFLPGSVVTCQSTRAYPGILSTFFFLSTQPLTSPFGRYGTRDMNEVQHV</sequence>
<evidence type="ECO:0000313" key="2">
    <source>
        <dbReference type="Proteomes" id="UP000624244"/>
    </source>
</evidence>
<evidence type="ECO:0000313" key="1">
    <source>
        <dbReference type="EMBL" id="KAF5853831.1"/>
    </source>
</evidence>
<gene>
    <name evidence="1" type="ORF">GGP41_006617</name>
</gene>
<dbReference type="Proteomes" id="UP000624244">
    <property type="component" value="Unassembled WGS sequence"/>
</dbReference>
<accession>A0A8H6DZ80</accession>
<comment type="caution">
    <text evidence="1">The sequence shown here is derived from an EMBL/GenBank/DDBJ whole genome shotgun (WGS) entry which is preliminary data.</text>
</comment>